<evidence type="ECO:0000256" key="1">
    <source>
        <dbReference type="SAM" id="MobiDB-lite"/>
    </source>
</evidence>
<reference evidence="2 3" key="1">
    <citation type="submission" date="2012-11" db="EMBL/GenBank/DDBJ databases">
        <authorList>
            <person name="Huguet-Tapia J.C."/>
            <person name="Durkin A.S."/>
            <person name="Pettis G.S."/>
            <person name="Badger J.H."/>
        </authorList>
    </citation>
    <scope>NUCLEOTIDE SEQUENCE [LARGE SCALE GENOMIC DNA]</scope>
    <source>
        <strain evidence="2 3">91-03</strain>
    </source>
</reference>
<dbReference type="EMBL" id="AEJC01000468">
    <property type="protein sequence ID" value="EKX63040.1"/>
    <property type="molecule type" value="Genomic_DNA"/>
</dbReference>
<dbReference type="PATRIC" id="fig|698759.3.peg.6280"/>
<accession>L1KRC1</accession>
<dbReference type="Proteomes" id="UP000010411">
    <property type="component" value="Unassembled WGS sequence"/>
</dbReference>
<gene>
    <name evidence="2" type="ORF">STRIP9103_09004</name>
</gene>
<sequence length="168" mass="17949">MAGRIGRTAEGGRPEGREAWPFGRGAGPLRRERLVATTSLSTSGAPHAEQAPDHHRRRGRGRGRRRRCPHYAMSGTESSTGLDRFSAVTVDGQKALSGNIVGGRTESKYHPLPWIGSDVSGVRCPDLKAVAGTEVTCTGKGGDGEKVSIPVTVVKATDTSVTWKFERK</sequence>
<protein>
    <recommendedName>
        <fullName evidence="4">DUF4333 domain-containing protein</fullName>
    </recommendedName>
</protein>
<organism evidence="2 3">
    <name type="scientific">Streptomyces ipomoeae 91-03</name>
    <dbReference type="NCBI Taxonomy" id="698759"/>
    <lineage>
        <taxon>Bacteria</taxon>
        <taxon>Bacillati</taxon>
        <taxon>Actinomycetota</taxon>
        <taxon>Actinomycetes</taxon>
        <taxon>Kitasatosporales</taxon>
        <taxon>Streptomycetaceae</taxon>
        <taxon>Streptomyces</taxon>
    </lineage>
</organism>
<keyword evidence="3" id="KW-1185">Reference proteome</keyword>
<name>L1KRC1_9ACTN</name>
<proteinExistence type="predicted"/>
<feature type="region of interest" description="Disordered" evidence="1">
    <location>
        <begin position="1"/>
        <end position="79"/>
    </location>
</feature>
<evidence type="ECO:0000313" key="2">
    <source>
        <dbReference type="EMBL" id="EKX63040.1"/>
    </source>
</evidence>
<comment type="caution">
    <text evidence="2">The sequence shown here is derived from an EMBL/GenBank/DDBJ whole genome shotgun (WGS) entry which is preliminary data.</text>
</comment>
<evidence type="ECO:0008006" key="4">
    <source>
        <dbReference type="Google" id="ProtNLM"/>
    </source>
</evidence>
<feature type="compositionally biased region" description="Basic residues" evidence="1">
    <location>
        <begin position="54"/>
        <end position="69"/>
    </location>
</feature>
<evidence type="ECO:0000313" key="3">
    <source>
        <dbReference type="Proteomes" id="UP000010411"/>
    </source>
</evidence>
<dbReference type="AlphaFoldDB" id="L1KRC1"/>